<evidence type="ECO:0000313" key="3">
    <source>
        <dbReference type="Proteomes" id="UP000323521"/>
    </source>
</evidence>
<dbReference type="GO" id="GO:0003677">
    <property type="term" value="F:DNA binding"/>
    <property type="evidence" value="ECO:0007669"/>
    <property type="project" value="InterPro"/>
</dbReference>
<sequence length="251" mass="28273">MEPLAKRIRLLREEKQLTQIHLAKVLNIENSTLSQYESGQRTPSDEVKIKIADYFKVSLDFLLGRSEERLIKNFNIHSLVIPVLGTIRVGLLILAQENREDEIEIPSELQADFALRVKGDSMSWVGIHEGDLALMRQVDTASHGMIVAAIVQDVDCEATLKFYIQENGQFVLRAANPAYEDIKITDNHRIIGQLVKVIKKPPSFLTYKNHLVDKELADKGWTKAIEKGVQMGFNGESLEKAIEVLGLVKKG</sequence>
<dbReference type="PROSITE" id="PS50943">
    <property type="entry name" value="HTH_CROC1"/>
    <property type="match status" value="1"/>
</dbReference>
<reference evidence="2 3" key="1">
    <citation type="submission" date="2016-10" db="EMBL/GenBank/DDBJ databases">
        <title>Complete Genome Sequence of Peptococcaceae strain DCMF.</title>
        <authorList>
            <person name="Edwards R.J."/>
            <person name="Holland S.I."/>
            <person name="Deshpande N.P."/>
            <person name="Wong Y.K."/>
            <person name="Ertan H."/>
            <person name="Manefield M."/>
            <person name="Russell T.L."/>
            <person name="Lee M.J."/>
        </authorList>
    </citation>
    <scope>NUCLEOTIDE SEQUENCE [LARGE SCALE GENOMIC DNA]</scope>
    <source>
        <strain evidence="2 3">DCMF</strain>
    </source>
</reference>
<dbReference type="InterPro" id="IPR050077">
    <property type="entry name" value="LexA_repressor"/>
</dbReference>
<dbReference type="PANTHER" id="PTHR33516:SF2">
    <property type="entry name" value="LEXA REPRESSOR-RELATED"/>
    <property type="match status" value="1"/>
</dbReference>
<dbReference type="Pfam" id="PF01381">
    <property type="entry name" value="HTH_3"/>
    <property type="match status" value="1"/>
</dbReference>
<dbReference type="OrthoDB" id="1766270at2"/>
<gene>
    <name evidence="2" type="ORF">DCMF_20035</name>
</gene>
<dbReference type="PANTHER" id="PTHR33516">
    <property type="entry name" value="LEXA REPRESSOR"/>
    <property type="match status" value="1"/>
</dbReference>
<evidence type="ECO:0000313" key="2">
    <source>
        <dbReference type="EMBL" id="ATW26746.1"/>
    </source>
</evidence>
<proteinExistence type="predicted"/>
<dbReference type="Gene3D" id="1.10.260.40">
    <property type="entry name" value="lambda repressor-like DNA-binding domains"/>
    <property type="match status" value="1"/>
</dbReference>
<accession>A0A3G1KWC2</accession>
<protein>
    <recommendedName>
        <fullName evidence="1">HTH cro/C1-type domain-containing protein</fullName>
    </recommendedName>
</protein>
<organism evidence="2 3">
    <name type="scientific">Formimonas warabiya</name>
    <dbReference type="NCBI Taxonomy" id="1761012"/>
    <lineage>
        <taxon>Bacteria</taxon>
        <taxon>Bacillati</taxon>
        <taxon>Bacillota</taxon>
        <taxon>Clostridia</taxon>
        <taxon>Eubacteriales</taxon>
        <taxon>Peptococcaceae</taxon>
        <taxon>Candidatus Formimonas</taxon>
    </lineage>
</organism>
<dbReference type="AlphaFoldDB" id="A0A3G1KWC2"/>
<feature type="domain" description="HTH cro/C1-type" evidence="1">
    <location>
        <begin position="8"/>
        <end position="62"/>
    </location>
</feature>
<dbReference type="CDD" id="cd00093">
    <property type="entry name" value="HTH_XRE"/>
    <property type="match status" value="1"/>
</dbReference>
<evidence type="ECO:0000259" key="1">
    <source>
        <dbReference type="PROSITE" id="PS50943"/>
    </source>
</evidence>
<dbReference type="SUPFAM" id="SSF51306">
    <property type="entry name" value="LexA/Signal peptidase"/>
    <property type="match status" value="1"/>
</dbReference>
<dbReference type="InterPro" id="IPR010982">
    <property type="entry name" value="Lambda_DNA-bd_dom_sf"/>
</dbReference>
<dbReference type="InterPro" id="IPR015927">
    <property type="entry name" value="Peptidase_S24_S26A/B/C"/>
</dbReference>
<name>A0A3G1KWC2_FORW1</name>
<dbReference type="SMART" id="SM00530">
    <property type="entry name" value="HTH_XRE"/>
    <property type="match status" value="1"/>
</dbReference>
<dbReference type="KEGG" id="fwa:DCMF_20035"/>
<dbReference type="InterPro" id="IPR001387">
    <property type="entry name" value="Cro/C1-type_HTH"/>
</dbReference>
<dbReference type="InterPro" id="IPR036286">
    <property type="entry name" value="LexA/Signal_pep-like_sf"/>
</dbReference>
<dbReference type="Gene3D" id="2.10.109.10">
    <property type="entry name" value="Umud Fragment, subunit A"/>
    <property type="match status" value="1"/>
</dbReference>
<dbReference type="InterPro" id="IPR039418">
    <property type="entry name" value="LexA-like"/>
</dbReference>
<dbReference type="Pfam" id="PF00717">
    <property type="entry name" value="Peptidase_S24"/>
    <property type="match status" value="1"/>
</dbReference>
<keyword evidence="3" id="KW-1185">Reference proteome</keyword>
<dbReference type="EMBL" id="CP017634">
    <property type="protein sequence ID" value="ATW26746.1"/>
    <property type="molecule type" value="Genomic_DNA"/>
</dbReference>
<dbReference type="RefSeq" id="WP_148136066.1">
    <property type="nucleotide sequence ID" value="NZ_CP017634.1"/>
</dbReference>
<dbReference type="SUPFAM" id="SSF47413">
    <property type="entry name" value="lambda repressor-like DNA-binding domains"/>
    <property type="match status" value="1"/>
</dbReference>
<dbReference type="CDD" id="cd06529">
    <property type="entry name" value="S24_LexA-like"/>
    <property type="match status" value="1"/>
</dbReference>
<dbReference type="Proteomes" id="UP000323521">
    <property type="component" value="Chromosome"/>
</dbReference>